<gene>
    <name evidence="3" type="ORF">UFOVP1001_2</name>
    <name evidence="4" type="ORF">UFOVP1338_8</name>
    <name evidence="5" type="ORF">UFOVP1447_3</name>
    <name evidence="6" type="ORF">UFOVP1599_65</name>
    <name evidence="1" type="ORF">UFOVP827_65</name>
    <name evidence="2" type="ORF">UFOVP916_44</name>
</gene>
<evidence type="ECO:0000313" key="4">
    <source>
        <dbReference type="EMBL" id="CAB4198962.1"/>
    </source>
</evidence>
<dbReference type="EMBL" id="LR797462">
    <property type="protein sequence ID" value="CAB4218495.1"/>
    <property type="molecule type" value="Genomic_DNA"/>
</dbReference>
<dbReference type="EMBL" id="LR797284">
    <property type="protein sequence ID" value="CAB4198962.1"/>
    <property type="molecule type" value="Genomic_DNA"/>
</dbReference>
<organism evidence="3">
    <name type="scientific">uncultured Caudovirales phage</name>
    <dbReference type="NCBI Taxonomy" id="2100421"/>
    <lineage>
        <taxon>Viruses</taxon>
        <taxon>Duplodnaviria</taxon>
        <taxon>Heunggongvirae</taxon>
        <taxon>Uroviricota</taxon>
        <taxon>Caudoviricetes</taxon>
        <taxon>Peduoviridae</taxon>
        <taxon>Maltschvirus</taxon>
        <taxon>Maltschvirus maltsch</taxon>
    </lineage>
</organism>
<sequence length="75" mass="8519">MCCGSAYLAQYSKKATPIEWVDGVCRVCELNRNDTTEKKVFFCKDCNAFICKKCKPDLIGRGWAALISFKNKIFV</sequence>
<proteinExistence type="predicted"/>
<dbReference type="EMBL" id="LR797398">
    <property type="protein sequence ID" value="CAB4213325.1"/>
    <property type="molecule type" value="Genomic_DNA"/>
</dbReference>
<dbReference type="EMBL" id="LR796866">
    <property type="protein sequence ID" value="CAB4171473.1"/>
    <property type="molecule type" value="Genomic_DNA"/>
</dbReference>
<accession>A0A6J5Q6Z4</accession>
<evidence type="ECO:0000313" key="3">
    <source>
        <dbReference type="EMBL" id="CAB4177258.1"/>
    </source>
</evidence>
<dbReference type="EMBL" id="LR796778">
    <property type="protein sequence ID" value="CAB4165515.1"/>
    <property type="molecule type" value="Genomic_DNA"/>
</dbReference>
<evidence type="ECO:0000313" key="6">
    <source>
        <dbReference type="EMBL" id="CAB4218495.1"/>
    </source>
</evidence>
<evidence type="ECO:0000313" key="2">
    <source>
        <dbReference type="EMBL" id="CAB4171473.1"/>
    </source>
</evidence>
<reference evidence="3" key="1">
    <citation type="submission" date="2020-05" db="EMBL/GenBank/DDBJ databases">
        <authorList>
            <person name="Chiriac C."/>
            <person name="Salcher M."/>
            <person name="Ghai R."/>
            <person name="Kavagutti S V."/>
        </authorList>
    </citation>
    <scope>NUCLEOTIDE SEQUENCE</scope>
</reference>
<evidence type="ECO:0000313" key="1">
    <source>
        <dbReference type="EMBL" id="CAB4165515.1"/>
    </source>
</evidence>
<dbReference type="EMBL" id="LR796950">
    <property type="protein sequence ID" value="CAB4177258.1"/>
    <property type="molecule type" value="Genomic_DNA"/>
</dbReference>
<protein>
    <submittedName>
        <fullName evidence="3">Uncharacterized protein</fullName>
    </submittedName>
</protein>
<name>A0A6J5Q6Z4_9CAUD</name>
<evidence type="ECO:0000313" key="5">
    <source>
        <dbReference type="EMBL" id="CAB4213325.1"/>
    </source>
</evidence>